<dbReference type="EMBL" id="CP157762">
    <property type="protein sequence ID" value="XBP91929.1"/>
    <property type="molecule type" value="Genomic_DNA"/>
</dbReference>
<evidence type="ECO:0000313" key="2">
    <source>
        <dbReference type="EMBL" id="XBP91929.1"/>
    </source>
</evidence>
<sequence>MTTGDHETVLRVGGEDAELSARLERELTAFNNAATGAHDEASLSVRVVDADGELVGGLTGWTWGGRAGINMLWVRADRRHEGWGGRLLRATEEEARRRGCTEVSVSSLSFQAPGFYRRHGYTDTGIRDGIPGGHVDHHFWKSLVDDPAGVVRLVALVEFGAVEPGRRYEDSVLTLLGRHGGRLERRLRTGDGSGEVHVIRFAGRAGYESFLADPERAALRATLGDDAPRTRVLEVTDV</sequence>
<dbReference type="PROSITE" id="PS51186">
    <property type="entry name" value="GNAT"/>
    <property type="match status" value="1"/>
</dbReference>
<reference evidence="3" key="2">
    <citation type="submission" date="2024-06" db="EMBL/GenBank/DDBJ databases">
        <title>Micromonospora mangrovi CCTCC AA 2012012 genome sequences.</title>
        <authorList>
            <person name="Gao J."/>
        </authorList>
    </citation>
    <scope>NUCLEOTIDE SEQUENCE</scope>
    <source>
        <strain evidence="3">CCTCC AA 2012012</strain>
    </source>
</reference>
<dbReference type="SUPFAM" id="SSF55729">
    <property type="entry name" value="Acyl-CoA N-acyltransferases (Nat)"/>
    <property type="match status" value="1"/>
</dbReference>
<dbReference type="GO" id="GO:0016747">
    <property type="term" value="F:acyltransferase activity, transferring groups other than amino-acyl groups"/>
    <property type="evidence" value="ECO:0007669"/>
    <property type="project" value="InterPro"/>
</dbReference>
<evidence type="ECO:0000259" key="1">
    <source>
        <dbReference type="PROSITE" id="PS51186"/>
    </source>
</evidence>
<dbReference type="RefSeq" id="WP_350931491.1">
    <property type="nucleotide sequence ID" value="NZ_CP157762.1"/>
</dbReference>
<reference evidence="2" key="1">
    <citation type="submission" date="2024-01" db="EMBL/GenBank/DDBJ databases">
        <title>The genome sequence of Micromonospora mangrovi CCTCC AA 2012012.</title>
        <authorList>
            <person name="Gao J."/>
        </authorList>
    </citation>
    <scope>NUCLEOTIDE SEQUENCE</scope>
    <source>
        <strain evidence="2">CCTCC AA 2012012</strain>
    </source>
</reference>
<organism evidence="2">
    <name type="scientific">Micromonospora sp. CCTCC AA 2012012</name>
    <dbReference type="NCBI Taxonomy" id="3111921"/>
    <lineage>
        <taxon>Bacteria</taxon>
        <taxon>Bacillati</taxon>
        <taxon>Actinomycetota</taxon>
        <taxon>Actinomycetes</taxon>
        <taxon>Micromonosporales</taxon>
        <taxon>Micromonosporaceae</taxon>
        <taxon>Micromonospora</taxon>
    </lineage>
</organism>
<evidence type="ECO:0000313" key="3">
    <source>
        <dbReference type="EMBL" id="XCH72627.1"/>
    </source>
</evidence>
<protein>
    <submittedName>
        <fullName evidence="2">GNAT family N-acetyltransferase</fullName>
    </submittedName>
</protein>
<dbReference type="AlphaFoldDB" id="A0AAU7M3L3"/>
<accession>A0AAU7M3L3</accession>
<dbReference type="CDD" id="cd04301">
    <property type="entry name" value="NAT_SF"/>
    <property type="match status" value="1"/>
</dbReference>
<dbReference type="Gene3D" id="3.40.630.30">
    <property type="match status" value="1"/>
</dbReference>
<dbReference type="InterPro" id="IPR000182">
    <property type="entry name" value="GNAT_dom"/>
</dbReference>
<dbReference type="InterPro" id="IPR016181">
    <property type="entry name" value="Acyl_CoA_acyltransferase"/>
</dbReference>
<dbReference type="EMBL" id="CP159342">
    <property type="protein sequence ID" value="XCH72627.1"/>
    <property type="molecule type" value="Genomic_DNA"/>
</dbReference>
<proteinExistence type="predicted"/>
<name>A0AAU7M3L3_9ACTN</name>
<feature type="domain" description="N-acetyltransferase" evidence="1">
    <location>
        <begin position="7"/>
        <end position="146"/>
    </location>
</feature>
<gene>
    <name evidence="3" type="ORF">ABUL08_20180</name>
    <name evidence="2" type="ORF">VK199_20110</name>
</gene>
<dbReference type="Pfam" id="PF00583">
    <property type="entry name" value="Acetyltransf_1"/>
    <property type="match status" value="1"/>
</dbReference>